<evidence type="ECO:0000256" key="1">
    <source>
        <dbReference type="SAM" id="MobiDB-lite"/>
    </source>
</evidence>
<reference evidence="3" key="2">
    <citation type="journal article" date="2010" name="Genome Res.">
        <title>Population genomic sequencing of Coccidioides fungi reveals recent hybridization and transposon control.</title>
        <authorList>
            <person name="Neafsey D.E."/>
            <person name="Barker B.M."/>
            <person name="Sharpton T.J."/>
            <person name="Stajich J.E."/>
            <person name="Park D.J."/>
            <person name="Whiston E."/>
            <person name="Hung C.-Y."/>
            <person name="McMahan C."/>
            <person name="White J."/>
            <person name="Sykes S."/>
            <person name="Heiman D."/>
            <person name="Young S."/>
            <person name="Zeng Q."/>
            <person name="Abouelleil A."/>
            <person name="Aftuck L."/>
            <person name="Bessette D."/>
            <person name="Brown A."/>
            <person name="FitzGerald M."/>
            <person name="Lui A."/>
            <person name="Macdonald J.P."/>
            <person name="Priest M."/>
            <person name="Orbach M.J."/>
            <person name="Galgiani J.N."/>
            <person name="Kirkland T.N."/>
            <person name="Cole G.T."/>
            <person name="Birren B.W."/>
            <person name="Henn M.R."/>
            <person name="Taylor J.W."/>
            <person name="Rounsley S.D."/>
        </authorList>
    </citation>
    <scope>GENOME REANNOTATION</scope>
    <source>
        <strain evidence="3">RS</strain>
    </source>
</reference>
<dbReference type="AlphaFoldDB" id="J3KBA6"/>
<proteinExistence type="predicted"/>
<dbReference type="RefSeq" id="XP_001243969.1">
    <property type="nucleotide sequence ID" value="XM_001243968.1"/>
</dbReference>
<dbReference type="VEuPathDB" id="FungiDB:CIMG_13710"/>
<dbReference type="GeneID" id="24165337"/>
<keyword evidence="3" id="KW-1185">Reference proteome</keyword>
<dbReference type="KEGG" id="cim:CIMG_13710"/>
<feature type="region of interest" description="Disordered" evidence="1">
    <location>
        <begin position="46"/>
        <end position="93"/>
    </location>
</feature>
<sequence>MISRTGGTFRQLPLELCGSGIKGRRILSLSSRYCNYKGGIGRTVVRGGGRPVDPYRIQPSPLPGRATQRAPKRPSAGSVRAGGSLVLSRKGER</sequence>
<protein>
    <submittedName>
        <fullName evidence="2">Uncharacterized protein</fullName>
    </submittedName>
</protein>
<dbReference type="EMBL" id="GG704916">
    <property type="protein sequence ID" value="EAS32386.3"/>
    <property type="molecule type" value="Genomic_DNA"/>
</dbReference>
<organism evidence="2 3">
    <name type="scientific">Coccidioides immitis (strain RS)</name>
    <name type="common">Valley fever fungus</name>
    <dbReference type="NCBI Taxonomy" id="246410"/>
    <lineage>
        <taxon>Eukaryota</taxon>
        <taxon>Fungi</taxon>
        <taxon>Dikarya</taxon>
        <taxon>Ascomycota</taxon>
        <taxon>Pezizomycotina</taxon>
        <taxon>Eurotiomycetes</taxon>
        <taxon>Eurotiomycetidae</taxon>
        <taxon>Onygenales</taxon>
        <taxon>Onygenaceae</taxon>
        <taxon>Coccidioides</taxon>
    </lineage>
</organism>
<dbReference type="Proteomes" id="UP000001261">
    <property type="component" value="Unassembled WGS sequence"/>
</dbReference>
<gene>
    <name evidence="2" type="ORF">CIMG_13710</name>
</gene>
<evidence type="ECO:0000313" key="3">
    <source>
        <dbReference type="Proteomes" id="UP000001261"/>
    </source>
</evidence>
<dbReference type="InParanoid" id="J3KBA6"/>
<evidence type="ECO:0000313" key="2">
    <source>
        <dbReference type="EMBL" id="EAS32386.3"/>
    </source>
</evidence>
<accession>J3KBA6</accession>
<reference evidence="3" key="1">
    <citation type="journal article" date="2009" name="Genome Res.">
        <title>Comparative genomic analyses of the human fungal pathogens Coccidioides and their relatives.</title>
        <authorList>
            <person name="Sharpton T.J."/>
            <person name="Stajich J.E."/>
            <person name="Rounsley S.D."/>
            <person name="Gardner M.J."/>
            <person name="Wortman J.R."/>
            <person name="Jordar V.S."/>
            <person name="Maiti R."/>
            <person name="Kodira C.D."/>
            <person name="Neafsey D.E."/>
            <person name="Zeng Q."/>
            <person name="Hung C.-Y."/>
            <person name="McMahan C."/>
            <person name="Muszewska A."/>
            <person name="Grynberg M."/>
            <person name="Mandel M.A."/>
            <person name="Kellner E.M."/>
            <person name="Barker B.M."/>
            <person name="Galgiani J.N."/>
            <person name="Orbach M.J."/>
            <person name="Kirkland T.N."/>
            <person name="Cole G.T."/>
            <person name="Henn M.R."/>
            <person name="Birren B.W."/>
            <person name="Taylor J.W."/>
        </authorList>
    </citation>
    <scope>NUCLEOTIDE SEQUENCE [LARGE SCALE GENOMIC DNA]</scope>
    <source>
        <strain evidence="3">RS</strain>
    </source>
</reference>
<name>J3KBA6_COCIM</name>